<dbReference type="EMBL" id="FOHB01000004">
    <property type="protein sequence ID" value="SES24982.1"/>
    <property type="molecule type" value="Genomic_DNA"/>
</dbReference>
<dbReference type="STRING" id="587636.SAMN05216199_2557"/>
<accession>A0A1H9VTS0</accession>
<dbReference type="InterPro" id="IPR046531">
    <property type="entry name" value="DUF6596"/>
</dbReference>
<dbReference type="InterPro" id="IPR013324">
    <property type="entry name" value="RNA_pol_sigma_r3/r4-like"/>
</dbReference>
<dbReference type="InterPro" id="IPR007627">
    <property type="entry name" value="RNA_pol_sigma70_r2"/>
</dbReference>
<dbReference type="Pfam" id="PF04542">
    <property type="entry name" value="Sigma70_r2"/>
    <property type="match status" value="1"/>
</dbReference>
<dbReference type="PANTHER" id="PTHR47756:SF2">
    <property type="entry name" value="BLL6612 PROTEIN"/>
    <property type="match status" value="1"/>
</dbReference>
<reference evidence="4" key="1">
    <citation type="submission" date="2016-10" db="EMBL/GenBank/DDBJ databases">
        <authorList>
            <person name="Varghese N."/>
            <person name="Submissions S."/>
        </authorList>
    </citation>
    <scope>NUCLEOTIDE SEQUENCE [LARGE SCALE GENOMIC DNA]</scope>
    <source>
        <strain evidence="4">CGMCC 1.6963</strain>
    </source>
</reference>
<evidence type="ECO:0000259" key="1">
    <source>
        <dbReference type="Pfam" id="PF04542"/>
    </source>
</evidence>
<proteinExistence type="predicted"/>
<dbReference type="AlphaFoldDB" id="A0A1H9VTS0"/>
<evidence type="ECO:0000313" key="4">
    <source>
        <dbReference type="Proteomes" id="UP000199019"/>
    </source>
</evidence>
<dbReference type="OrthoDB" id="9780299at2"/>
<dbReference type="Proteomes" id="UP000199019">
    <property type="component" value="Unassembled WGS sequence"/>
</dbReference>
<protein>
    <submittedName>
        <fullName evidence="3">RNA polymerase sigma-70 factor, ECF subfamily</fullName>
    </submittedName>
</protein>
<dbReference type="GO" id="GO:0006352">
    <property type="term" value="P:DNA-templated transcription initiation"/>
    <property type="evidence" value="ECO:0007669"/>
    <property type="project" value="InterPro"/>
</dbReference>
<dbReference type="PANTHER" id="PTHR47756">
    <property type="entry name" value="BLL6612 PROTEIN-RELATED"/>
    <property type="match status" value="1"/>
</dbReference>
<dbReference type="SUPFAM" id="SSF88946">
    <property type="entry name" value="Sigma2 domain of RNA polymerase sigma factors"/>
    <property type="match status" value="1"/>
</dbReference>
<feature type="domain" description="DUF6596" evidence="2">
    <location>
        <begin position="198"/>
        <end position="296"/>
    </location>
</feature>
<evidence type="ECO:0000313" key="3">
    <source>
        <dbReference type="EMBL" id="SES24982.1"/>
    </source>
</evidence>
<sequence length="444" mass="47231">MSRPEHGRGQGPAGPAPQTALEEAFREHWGRLLALLVAQFRRLDLAEDGLGEAFESAARHWPAEGVPVNPAAWLLTAARRRVLDRLRAEAVAARKEPLLVVDAQTRHDAAAVMADPGGLLADERLRLVFLCAHPSLAPESAAALSLRLVIGVPTSDIARLFLVPEPTMAARLTRTKRRLAATGAPFTVPPDGPARDARVGVVTSVAYLAFTAGYAPGTGPDVTRTALAGEAIRLTRVLREVLPGQPALDALLALMLLQHSRRDARVGPDGLPVLLPDQDRGRWRHDEIAEALGLLEPLARRPVDGVAGEYLLQALIAAEHAIAPTAADTQWHRIAARYAELEELTGSPVVRLNRAVAVAESEGPAAGLALLDGLEDHLPHSHRLPAVRAELLSRAGDRDGADAAYGAALELCGNDAERALLEARRNALDAMGAGPVESARDPQP</sequence>
<dbReference type="Pfam" id="PF20239">
    <property type="entry name" value="DUF6596"/>
    <property type="match status" value="1"/>
</dbReference>
<dbReference type="GO" id="GO:0003700">
    <property type="term" value="F:DNA-binding transcription factor activity"/>
    <property type="evidence" value="ECO:0007669"/>
    <property type="project" value="InterPro"/>
</dbReference>
<gene>
    <name evidence="3" type="ORF">SAMN05216199_2557</name>
</gene>
<organism evidence="3 4">
    <name type="scientific">Pedococcus cremeus</name>
    <dbReference type="NCBI Taxonomy" id="587636"/>
    <lineage>
        <taxon>Bacteria</taxon>
        <taxon>Bacillati</taxon>
        <taxon>Actinomycetota</taxon>
        <taxon>Actinomycetes</taxon>
        <taxon>Micrococcales</taxon>
        <taxon>Intrasporangiaceae</taxon>
        <taxon>Pedococcus</taxon>
    </lineage>
</organism>
<evidence type="ECO:0000259" key="2">
    <source>
        <dbReference type="Pfam" id="PF20239"/>
    </source>
</evidence>
<name>A0A1H9VTS0_9MICO</name>
<keyword evidence="4" id="KW-1185">Reference proteome</keyword>
<feature type="domain" description="RNA polymerase sigma-70 region 2" evidence="1">
    <location>
        <begin position="25"/>
        <end position="89"/>
    </location>
</feature>
<dbReference type="SUPFAM" id="SSF88659">
    <property type="entry name" value="Sigma3 and sigma4 domains of RNA polymerase sigma factors"/>
    <property type="match status" value="1"/>
</dbReference>
<dbReference type="Gene3D" id="1.10.1740.10">
    <property type="match status" value="1"/>
</dbReference>
<dbReference type="InterPro" id="IPR013325">
    <property type="entry name" value="RNA_pol_sigma_r2"/>
</dbReference>
<dbReference type="RefSeq" id="WP_091758681.1">
    <property type="nucleotide sequence ID" value="NZ_FOHB01000004.1"/>
</dbReference>